<dbReference type="CDD" id="cd16387">
    <property type="entry name" value="ParB_N_Srx"/>
    <property type="match status" value="1"/>
</dbReference>
<evidence type="ECO:0000313" key="1">
    <source>
        <dbReference type="EMBL" id="GAA4224940.1"/>
    </source>
</evidence>
<dbReference type="Proteomes" id="UP001501710">
    <property type="component" value="Unassembled WGS sequence"/>
</dbReference>
<dbReference type="EMBL" id="BAABAS010000003">
    <property type="protein sequence ID" value="GAA4224940.1"/>
    <property type="molecule type" value="Genomic_DNA"/>
</dbReference>
<evidence type="ECO:0000313" key="2">
    <source>
        <dbReference type="Proteomes" id="UP001501710"/>
    </source>
</evidence>
<comment type="caution">
    <text evidence="1">The sequence shown here is derived from an EMBL/GenBank/DDBJ whole genome shotgun (WGS) entry which is preliminary data.</text>
</comment>
<evidence type="ECO:0008006" key="3">
    <source>
        <dbReference type="Google" id="ProtNLM"/>
    </source>
</evidence>
<proteinExistence type="predicted"/>
<dbReference type="SUPFAM" id="SSF53335">
    <property type="entry name" value="S-adenosyl-L-methionine-dependent methyltransferases"/>
    <property type="match status" value="1"/>
</dbReference>
<accession>A0ABP8BSP4</accession>
<organism evidence="1 2">
    <name type="scientific">Actinomadura meridiana</name>
    <dbReference type="NCBI Taxonomy" id="559626"/>
    <lineage>
        <taxon>Bacteria</taxon>
        <taxon>Bacillati</taxon>
        <taxon>Actinomycetota</taxon>
        <taxon>Actinomycetes</taxon>
        <taxon>Streptosporangiales</taxon>
        <taxon>Thermomonosporaceae</taxon>
        <taxon>Actinomadura</taxon>
    </lineage>
</organism>
<dbReference type="RefSeq" id="WP_344889075.1">
    <property type="nucleotide sequence ID" value="NZ_BAABAS010000003.1"/>
</dbReference>
<sequence length="446" mass="48600">MPTGIDIPGIQRVRRTSRAVLRKSGLAPSGPVYGRLVDAGRSLPIPAAARVAVSTAVLRRPWKVPVRLDKLLVGAQGGWTAREFAERTGDLMWPSTPFLEGPHVTLLRLADEHTDLTDEQILASAYGRLGLRCVEAGGDYFGGRDEAGVLAAARAFIARYRGEAAPENGGTPRPQQSGPRDPVLVAPVRGSDRFQILDGHHRLAIAAMSGADGASVVAKWLPVTTPLQDLLLKMSWLDGTHELYQPIDAPELEAGWTTVRQCADRLAKIDAFLGERGIDGGRYLDVASCYGWFVAQMAERGFTAEGIERDPLAVPLGQAIYGLPDGVISTGDCVEFLNGHDAAAWDVVSCFSLLHHFVLGRGSVSAEELIRLLDRATGRVLFFDTGQDNEKWFAESLRGWDPAHVERFLRENTSFDEIIDLGPDEDARPPYADNYARHLFACVRTA</sequence>
<dbReference type="InterPro" id="IPR029063">
    <property type="entry name" value="SAM-dependent_MTases_sf"/>
</dbReference>
<keyword evidence="2" id="KW-1185">Reference proteome</keyword>
<dbReference type="Gene3D" id="3.40.50.150">
    <property type="entry name" value="Vaccinia Virus protein VP39"/>
    <property type="match status" value="1"/>
</dbReference>
<reference evidence="2" key="1">
    <citation type="journal article" date="2019" name="Int. J. Syst. Evol. Microbiol.">
        <title>The Global Catalogue of Microorganisms (GCM) 10K type strain sequencing project: providing services to taxonomists for standard genome sequencing and annotation.</title>
        <authorList>
            <consortium name="The Broad Institute Genomics Platform"/>
            <consortium name="The Broad Institute Genome Sequencing Center for Infectious Disease"/>
            <person name="Wu L."/>
            <person name="Ma J."/>
        </authorList>
    </citation>
    <scope>NUCLEOTIDE SEQUENCE [LARGE SCALE GENOMIC DNA]</scope>
    <source>
        <strain evidence="2">JCM 17440</strain>
    </source>
</reference>
<name>A0ABP8BSP4_9ACTN</name>
<protein>
    <recommendedName>
        <fullName evidence="3">ParB/Sulfiredoxin domain-containing protein</fullName>
    </recommendedName>
</protein>
<gene>
    <name evidence="1" type="ORF">GCM10022254_05660</name>
</gene>